<sequence length="189" mass="20429">MPKNRFFLLLLALLLPVSLLLATQPPRGTKKKTTVYIVRHAEKDLTPGLTDPPLTAAGEQRALALRQQLQRRRVAAIFTTDTRRTRATAAPLAEALNLTPQVYDAKNLPALATRIRQEYAGRAVLVVGHSNTLLETAEALGATRPVPTVADAEYDYLLEVKLPATGAATATARRYGVASAQSAVKPVLK</sequence>
<dbReference type="AlphaFoldDB" id="A0A1M6JPL2"/>
<protein>
    <submittedName>
        <fullName evidence="2">Histidine phosphatase superfamily (Branch 1)</fullName>
    </submittedName>
</protein>
<evidence type="ECO:0000313" key="2">
    <source>
        <dbReference type="EMBL" id="SHJ48543.1"/>
    </source>
</evidence>
<evidence type="ECO:0000256" key="1">
    <source>
        <dbReference type="SAM" id="SignalP"/>
    </source>
</evidence>
<accession>A0A1M6JPL2</accession>
<dbReference type="RefSeq" id="WP_073111089.1">
    <property type="nucleotide sequence ID" value="NZ_FQYN01000007.1"/>
</dbReference>
<dbReference type="InterPro" id="IPR013078">
    <property type="entry name" value="His_Pase_superF_clade-1"/>
</dbReference>
<dbReference type="InterPro" id="IPR029033">
    <property type="entry name" value="His_PPase_superfam"/>
</dbReference>
<dbReference type="PANTHER" id="PTHR48100:SF1">
    <property type="entry name" value="HISTIDINE PHOSPHATASE FAMILY PROTEIN-RELATED"/>
    <property type="match status" value="1"/>
</dbReference>
<dbReference type="InterPro" id="IPR050275">
    <property type="entry name" value="PGM_Phosphatase"/>
</dbReference>
<dbReference type="Proteomes" id="UP000184418">
    <property type="component" value="Unassembled WGS sequence"/>
</dbReference>
<gene>
    <name evidence="2" type="ORF">SAMN02745146_3215</name>
</gene>
<dbReference type="GO" id="GO:0005737">
    <property type="term" value="C:cytoplasm"/>
    <property type="evidence" value="ECO:0007669"/>
    <property type="project" value="TreeGrafter"/>
</dbReference>
<dbReference type="PANTHER" id="PTHR48100">
    <property type="entry name" value="BROAD-SPECIFICITY PHOSPHATASE YOR283W-RELATED"/>
    <property type="match status" value="1"/>
</dbReference>
<feature type="signal peptide" evidence="1">
    <location>
        <begin position="1"/>
        <end position="22"/>
    </location>
</feature>
<feature type="chain" id="PRO_5013291313" evidence="1">
    <location>
        <begin position="23"/>
        <end position="189"/>
    </location>
</feature>
<proteinExistence type="predicted"/>
<keyword evidence="3" id="KW-1185">Reference proteome</keyword>
<organism evidence="2 3">
    <name type="scientific">Hymenobacter daecheongensis DSM 21074</name>
    <dbReference type="NCBI Taxonomy" id="1121955"/>
    <lineage>
        <taxon>Bacteria</taxon>
        <taxon>Pseudomonadati</taxon>
        <taxon>Bacteroidota</taxon>
        <taxon>Cytophagia</taxon>
        <taxon>Cytophagales</taxon>
        <taxon>Hymenobacteraceae</taxon>
        <taxon>Hymenobacter</taxon>
    </lineage>
</organism>
<dbReference type="EMBL" id="FQYN01000007">
    <property type="protein sequence ID" value="SHJ48543.1"/>
    <property type="molecule type" value="Genomic_DNA"/>
</dbReference>
<dbReference type="Pfam" id="PF00300">
    <property type="entry name" value="His_Phos_1"/>
    <property type="match status" value="1"/>
</dbReference>
<name>A0A1M6JPL2_9BACT</name>
<reference evidence="2 3" key="1">
    <citation type="submission" date="2016-11" db="EMBL/GenBank/DDBJ databases">
        <authorList>
            <person name="Jaros S."/>
            <person name="Januszkiewicz K."/>
            <person name="Wedrychowicz H."/>
        </authorList>
    </citation>
    <scope>NUCLEOTIDE SEQUENCE [LARGE SCALE GENOMIC DNA]</scope>
    <source>
        <strain evidence="2 3">DSM 21074</strain>
    </source>
</reference>
<dbReference type="STRING" id="1121955.SAMN02745146_3215"/>
<dbReference type="GO" id="GO:0016791">
    <property type="term" value="F:phosphatase activity"/>
    <property type="evidence" value="ECO:0007669"/>
    <property type="project" value="TreeGrafter"/>
</dbReference>
<dbReference type="SMART" id="SM00855">
    <property type="entry name" value="PGAM"/>
    <property type="match status" value="1"/>
</dbReference>
<dbReference type="OrthoDB" id="3296006at2"/>
<evidence type="ECO:0000313" key="3">
    <source>
        <dbReference type="Proteomes" id="UP000184418"/>
    </source>
</evidence>
<dbReference type="Gene3D" id="3.40.50.1240">
    <property type="entry name" value="Phosphoglycerate mutase-like"/>
    <property type="match status" value="1"/>
</dbReference>
<keyword evidence="1" id="KW-0732">Signal</keyword>
<dbReference type="SUPFAM" id="SSF53254">
    <property type="entry name" value="Phosphoglycerate mutase-like"/>
    <property type="match status" value="1"/>
</dbReference>